<dbReference type="Pfam" id="PF18962">
    <property type="entry name" value="Por_Secre_tail"/>
    <property type="match status" value="1"/>
</dbReference>
<dbReference type="InterPro" id="IPR026444">
    <property type="entry name" value="Secre_tail"/>
</dbReference>
<feature type="domain" description="MBG" evidence="1">
    <location>
        <begin position="32"/>
        <end position="111"/>
    </location>
</feature>
<organism evidence="3 4">
    <name type="scientific">Algoriphagus yeomjeoni</name>
    <dbReference type="NCBI Taxonomy" id="291403"/>
    <lineage>
        <taxon>Bacteria</taxon>
        <taxon>Pseudomonadati</taxon>
        <taxon>Bacteroidota</taxon>
        <taxon>Cytophagia</taxon>
        <taxon>Cytophagales</taxon>
        <taxon>Cyclobacteriaceae</taxon>
        <taxon>Algoriphagus</taxon>
    </lineage>
</organism>
<evidence type="ECO:0000313" key="4">
    <source>
        <dbReference type="Proteomes" id="UP000249610"/>
    </source>
</evidence>
<evidence type="ECO:0000313" key="3">
    <source>
        <dbReference type="EMBL" id="RAI91695.1"/>
    </source>
</evidence>
<dbReference type="RefSeq" id="WP_146613702.1">
    <property type="nucleotide sequence ID" value="NZ_QLLK01000004.1"/>
</dbReference>
<dbReference type="AlphaFoldDB" id="A0A327PHF2"/>
<evidence type="ECO:0000259" key="1">
    <source>
        <dbReference type="Pfam" id="PF18676"/>
    </source>
</evidence>
<keyword evidence="4" id="KW-1185">Reference proteome</keyword>
<evidence type="ECO:0000259" key="2">
    <source>
        <dbReference type="Pfam" id="PF18962"/>
    </source>
</evidence>
<dbReference type="OrthoDB" id="818293at2"/>
<gene>
    <name evidence="3" type="ORF">LV83_01886</name>
</gene>
<protein>
    <submittedName>
        <fullName evidence="3">Putative secreted protein (Por secretion system target)</fullName>
    </submittedName>
</protein>
<dbReference type="EMBL" id="QLLK01000004">
    <property type="protein sequence ID" value="RAI91695.1"/>
    <property type="molecule type" value="Genomic_DNA"/>
</dbReference>
<dbReference type="NCBIfam" id="TIGR04183">
    <property type="entry name" value="Por_Secre_tail"/>
    <property type="match status" value="1"/>
</dbReference>
<reference evidence="3 4" key="1">
    <citation type="submission" date="2018-06" db="EMBL/GenBank/DDBJ databases">
        <title>Genomic Encyclopedia of Archaeal and Bacterial Type Strains, Phase II (KMG-II): from individual species to whole genera.</title>
        <authorList>
            <person name="Goeker M."/>
        </authorList>
    </citation>
    <scope>NUCLEOTIDE SEQUENCE [LARGE SCALE GENOMIC DNA]</scope>
    <source>
        <strain evidence="3 4">DSM 23446</strain>
    </source>
</reference>
<proteinExistence type="predicted"/>
<accession>A0A327PHF2</accession>
<feature type="domain" description="Secretion system C-terminal sorting" evidence="2">
    <location>
        <begin position="536"/>
        <end position="609"/>
    </location>
</feature>
<dbReference type="Proteomes" id="UP000249610">
    <property type="component" value="Unassembled WGS sequence"/>
</dbReference>
<feature type="non-terminal residue" evidence="3">
    <location>
        <position position="1"/>
    </location>
</feature>
<name>A0A327PHF2_9BACT</name>
<dbReference type="Pfam" id="PF18676">
    <property type="entry name" value="MBG_2"/>
    <property type="match status" value="1"/>
</dbReference>
<dbReference type="InterPro" id="IPR041286">
    <property type="entry name" value="MBG_2"/>
</dbReference>
<comment type="caution">
    <text evidence="3">The sequence shown here is derived from an EMBL/GenBank/DDBJ whole genome shotgun (WGS) entry which is preliminary data.</text>
</comment>
<sequence length="612" mass="65175">YNTTIAIGTATDNNYNFTPLNSSTFEVGLKSLIITATDASKFCGQTIVFTGQEFTQEGLVGGDAISSATITSDGTVASAGTSDSPYAINISNAVGPGLSNYNITYVPGELTVNVVLLDVTSAQTPRSINELVTITIGVTDGSTNLSDVLVTLNVGAVSYTETSENGIATFDLGKLAADLYAVTAQAGGCTESEEVFLPVYDPAGGFVTGGGWIDSPPLAMTGDKANVVGKANFGFNAKYKTGKNNTNEVDGNTNFQFKAGDLHFSSATHDDMQLVISGAKATYTGTGTVNGAGDHKFRVIAIDGDLSGGGGVDKFRIMIWENNSSSTLLYDNKRGVSESGDDATEIGGGSIVIHKPTGKGNKRIVTDLVSVPWNTPTEVIEKKIASMSAGWFDGKGIKLTINSESYNPLAAGFYELKVNVQENEWFALDEPITVNVLVADKPLATDIILSNSILLRNIIAGTVIGDLSTIDPADDQHTYTIAEQSDFELVGKSIVWKGDAIPSNSILRVFSTDRAGQTIERSIELTREPRFGDFTMFPNPAESAVTIEVELEQSMNVGIRIYDAVGRLVFEDERVQNGISKHQITIDHLSPGLYTVQLKTGKLIMNKRLIKK</sequence>